<comment type="caution">
    <text evidence="4">The sequence shown here is derived from an EMBL/GenBank/DDBJ whole genome shotgun (WGS) entry which is preliminary data.</text>
</comment>
<evidence type="ECO:0000256" key="3">
    <source>
        <dbReference type="ARBA" id="ARBA00023235"/>
    </source>
</evidence>
<dbReference type="AlphaFoldDB" id="A0AAP8MHD8"/>
<reference evidence="4 5" key="1">
    <citation type="submission" date="2018-01" db="EMBL/GenBank/DDBJ databases">
        <title>The draft genome sequence of Halioglobus japonicus S1-36.</title>
        <authorList>
            <person name="Du Z.-J."/>
            <person name="Shi M.-J."/>
        </authorList>
    </citation>
    <scope>NUCLEOTIDE SEQUENCE [LARGE SCALE GENOMIC DNA]</scope>
    <source>
        <strain evidence="4 5">S1-36</strain>
    </source>
</reference>
<keyword evidence="3" id="KW-0413">Isomerase</keyword>
<dbReference type="KEGG" id="hja:BST95_13280"/>
<dbReference type="InterPro" id="IPR029045">
    <property type="entry name" value="ClpP/crotonase-like_dom_sf"/>
</dbReference>
<sequence>MSDKLLVENRDGVLVVTLNRPERKNAIDNDMWVAIESTFRNAANDDDVVCVLLCGAGANFCSGVDLSSFGEAGVDAQALFDAAALAVAEFDKPLVAAVQGAAVGGGATVLFHADMVYAAESFRLRLPFASLGLVPEWASSYMLPANIGPQRAAELFYTAAWVEAERALELGVVARVLPESELFDHALAQAREIAQWPVNSLREIKRSLRMHHMPAIHTAIEAEKEGMARQAGSPENIEAITAFMEKRPPNFRELKG</sequence>
<dbReference type="PANTHER" id="PTHR43684:SF1">
    <property type="entry name" value="ENOYL-COA DELTA ISOMERASE 2"/>
    <property type="match status" value="1"/>
</dbReference>
<proteinExistence type="predicted"/>
<evidence type="ECO:0000256" key="2">
    <source>
        <dbReference type="ARBA" id="ARBA00023140"/>
    </source>
</evidence>
<dbReference type="Proteomes" id="UP000235162">
    <property type="component" value="Unassembled WGS sequence"/>
</dbReference>
<dbReference type="GO" id="GO:0004165">
    <property type="term" value="F:delta(3)-delta(2)-enoyl-CoA isomerase activity"/>
    <property type="evidence" value="ECO:0007669"/>
    <property type="project" value="UniProtKB-ARBA"/>
</dbReference>
<keyword evidence="2" id="KW-0576">Peroxisome</keyword>
<dbReference type="RefSeq" id="WP_084200087.1">
    <property type="nucleotide sequence ID" value="NZ_BMYL01000001.1"/>
</dbReference>
<accession>A0AAP8MHD8</accession>
<dbReference type="Gene3D" id="3.90.226.10">
    <property type="entry name" value="2-enoyl-CoA Hydratase, Chain A, domain 1"/>
    <property type="match status" value="1"/>
</dbReference>
<dbReference type="PANTHER" id="PTHR43684">
    <property type="match status" value="1"/>
</dbReference>
<dbReference type="Pfam" id="PF00378">
    <property type="entry name" value="ECH_1"/>
    <property type="match status" value="1"/>
</dbReference>
<dbReference type="InterPro" id="IPR001753">
    <property type="entry name" value="Enoyl-CoA_hydra/iso"/>
</dbReference>
<evidence type="ECO:0000256" key="1">
    <source>
        <dbReference type="ARBA" id="ARBA00004275"/>
    </source>
</evidence>
<protein>
    <submittedName>
        <fullName evidence="4">Enoyl-CoA hydratase</fullName>
    </submittedName>
</protein>
<keyword evidence="5" id="KW-1185">Reference proteome</keyword>
<gene>
    <name evidence="4" type="ORF">C0029_04915</name>
</gene>
<dbReference type="CDD" id="cd06558">
    <property type="entry name" value="crotonase-like"/>
    <property type="match status" value="1"/>
</dbReference>
<dbReference type="EMBL" id="PKUR01000001">
    <property type="protein sequence ID" value="PLW87908.1"/>
    <property type="molecule type" value="Genomic_DNA"/>
</dbReference>
<dbReference type="SUPFAM" id="SSF52096">
    <property type="entry name" value="ClpP/crotonase"/>
    <property type="match status" value="1"/>
</dbReference>
<evidence type="ECO:0000313" key="5">
    <source>
        <dbReference type="Proteomes" id="UP000235162"/>
    </source>
</evidence>
<name>A0AAP8MHD8_9GAMM</name>
<dbReference type="InterPro" id="IPR051053">
    <property type="entry name" value="ECH/Chromodomain_protein"/>
</dbReference>
<comment type="subcellular location">
    <subcellularLocation>
        <location evidence="1">Peroxisome</location>
    </subcellularLocation>
</comment>
<evidence type="ECO:0000313" key="4">
    <source>
        <dbReference type="EMBL" id="PLW87908.1"/>
    </source>
</evidence>
<organism evidence="4 5">
    <name type="scientific">Halioglobus japonicus</name>
    <dbReference type="NCBI Taxonomy" id="930805"/>
    <lineage>
        <taxon>Bacteria</taxon>
        <taxon>Pseudomonadati</taxon>
        <taxon>Pseudomonadota</taxon>
        <taxon>Gammaproteobacteria</taxon>
        <taxon>Cellvibrionales</taxon>
        <taxon>Halieaceae</taxon>
        <taxon>Halioglobus</taxon>
    </lineage>
</organism>